<comment type="similarity">
    <text evidence="3">Belongs to the PIGS family.</text>
</comment>
<keyword evidence="13" id="KW-1185">Reference proteome</keyword>
<comment type="subcellular location">
    <subcellularLocation>
        <location evidence="1">Endoplasmic reticulum membrane</location>
        <topology evidence="1">Multi-pass membrane protein</topology>
    </subcellularLocation>
</comment>
<evidence type="ECO:0008006" key="14">
    <source>
        <dbReference type="Google" id="ProtNLM"/>
    </source>
</evidence>
<dbReference type="GO" id="GO:0006506">
    <property type="term" value="P:GPI anchor biosynthetic process"/>
    <property type="evidence" value="ECO:0007669"/>
    <property type="project" value="UniProtKB-UniPathway"/>
</dbReference>
<keyword evidence="7 11" id="KW-1133">Transmembrane helix</keyword>
<dbReference type="STRING" id="155417.A0A4Q4TUQ3"/>
<dbReference type="GO" id="GO:0016255">
    <property type="term" value="P:attachment of GPI anchor to protein"/>
    <property type="evidence" value="ECO:0007669"/>
    <property type="project" value="InterPro"/>
</dbReference>
<comment type="pathway">
    <text evidence="2">Glycolipid biosynthesis; glycosylphosphatidylinositol-anchor biosynthesis.</text>
</comment>
<reference evidence="12 13" key="1">
    <citation type="submission" date="2018-06" db="EMBL/GenBank/DDBJ databases">
        <title>Complete Genomes of Monosporascus.</title>
        <authorList>
            <person name="Robinson A.J."/>
            <person name="Natvig D.O."/>
        </authorList>
    </citation>
    <scope>NUCLEOTIDE SEQUENCE [LARGE SCALE GENOMIC DNA]</scope>
    <source>
        <strain evidence="12 13">CBS 110550</strain>
    </source>
</reference>
<evidence type="ECO:0000256" key="6">
    <source>
        <dbReference type="ARBA" id="ARBA00022824"/>
    </source>
</evidence>
<dbReference type="OrthoDB" id="28748at2759"/>
<feature type="region of interest" description="Disordered" evidence="10">
    <location>
        <begin position="1"/>
        <end position="47"/>
    </location>
</feature>
<proteinExistence type="inferred from homology"/>
<evidence type="ECO:0000256" key="1">
    <source>
        <dbReference type="ARBA" id="ARBA00004477"/>
    </source>
</evidence>
<dbReference type="Pfam" id="PF10510">
    <property type="entry name" value="PIG-S"/>
    <property type="match status" value="1"/>
</dbReference>
<evidence type="ECO:0000256" key="4">
    <source>
        <dbReference type="ARBA" id="ARBA00022502"/>
    </source>
</evidence>
<feature type="compositionally biased region" description="Low complexity" evidence="10">
    <location>
        <begin position="17"/>
        <end position="37"/>
    </location>
</feature>
<sequence>MSANNPEDVGSGKEDTVTTTTTTTTTTAAAASITTITPRKEPPPEKPADIRRRSLIVLSFWAIVILLGLPIWWKTTSIYRANLPLDKMMDWAEGKACKPVFPLHLTLDAPDLPEQEAQALLRLTQDALNDPGNFPLHRIRLQSPEQVLEATSKPSSNAALSIHLTPGESTISSLHPHAPILEITYPPNSMSTSSLASYIASELRSTLAEEQAIVSYLLSTSSVSDEQRPQGISQHVTESLAKRMTRSLKYSRTYHLTFSLFTGGSTPTSWEIEAAVDEYMRPVLDMLNPIHNFTIDTQVQLYATPGVHSQVLSKDDLSSFINAAEWPLSPSIGGAPTINFIVYIGNQTIRLGSEAETSQSWLIPQWGSVYLLSPPATTYVQAESLKQPLMTFTAHLLSLLGTPQSGSLPMRLSTLTRIRSADLVLKASSSLGSLARLSSALPSISIPSSVADGVAKTLHHLELACADLGTTESLEHARTAEREAERAFFEKSMVGQLYFPDEHKVAVYLPLLGPVGVPLVMGLLNELKAWRKRRALKVKGT</sequence>
<dbReference type="Proteomes" id="UP000293360">
    <property type="component" value="Unassembled WGS sequence"/>
</dbReference>
<dbReference type="PANTHER" id="PTHR21072:SF13">
    <property type="entry name" value="GPI TRANSAMIDASE COMPONENT PIG-S"/>
    <property type="match status" value="1"/>
</dbReference>
<evidence type="ECO:0000313" key="12">
    <source>
        <dbReference type="EMBL" id="RYP09310.1"/>
    </source>
</evidence>
<keyword evidence="6" id="KW-0256">Endoplasmic reticulum</keyword>
<evidence type="ECO:0000313" key="13">
    <source>
        <dbReference type="Proteomes" id="UP000293360"/>
    </source>
</evidence>
<dbReference type="UniPathway" id="UPA00196"/>
<name>A0A4Q4TUQ3_9PEZI</name>
<evidence type="ECO:0000256" key="7">
    <source>
        <dbReference type="ARBA" id="ARBA00022989"/>
    </source>
</evidence>
<evidence type="ECO:0000256" key="2">
    <source>
        <dbReference type="ARBA" id="ARBA00004687"/>
    </source>
</evidence>
<dbReference type="PANTHER" id="PTHR21072">
    <property type="entry name" value="GPI TRANSAMIDASE COMPONENT PIG-S"/>
    <property type="match status" value="1"/>
</dbReference>
<evidence type="ECO:0000256" key="10">
    <source>
        <dbReference type="SAM" id="MobiDB-lite"/>
    </source>
</evidence>
<evidence type="ECO:0000256" key="8">
    <source>
        <dbReference type="ARBA" id="ARBA00023136"/>
    </source>
</evidence>
<feature type="transmembrane region" description="Helical" evidence="11">
    <location>
        <begin position="505"/>
        <end position="524"/>
    </location>
</feature>
<keyword evidence="4" id="KW-0337">GPI-anchor biosynthesis</keyword>
<evidence type="ECO:0000256" key="11">
    <source>
        <dbReference type="SAM" id="Phobius"/>
    </source>
</evidence>
<dbReference type="GO" id="GO:0042765">
    <property type="term" value="C:GPI-anchor transamidase complex"/>
    <property type="evidence" value="ECO:0007669"/>
    <property type="project" value="InterPro"/>
</dbReference>
<comment type="caution">
    <text evidence="12">The sequence shown here is derived from an EMBL/GenBank/DDBJ whole genome shotgun (WGS) entry which is preliminary data.</text>
</comment>
<organism evidence="12 13">
    <name type="scientific">Monosporascus ibericus</name>
    <dbReference type="NCBI Taxonomy" id="155417"/>
    <lineage>
        <taxon>Eukaryota</taxon>
        <taxon>Fungi</taxon>
        <taxon>Dikarya</taxon>
        <taxon>Ascomycota</taxon>
        <taxon>Pezizomycotina</taxon>
        <taxon>Sordariomycetes</taxon>
        <taxon>Xylariomycetidae</taxon>
        <taxon>Xylariales</taxon>
        <taxon>Xylariales incertae sedis</taxon>
        <taxon>Monosporascus</taxon>
    </lineage>
</organism>
<dbReference type="EMBL" id="QJNU01000041">
    <property type="protein sequence ID" value="RYP09310.1"/>
    <property type="molecule type" value="Genomic_DNA"/>
</dbReference>
<keyword evidence="8 11" id="KW-0472">Membrane</keyword>
<gene>
    <name evidence="12" type="ORF">DL764_001357</name>
</gene>
<feature type="compositionally biased region" description="Basic and acidic residues" evidence="10">
    <location>
        <begin position="38"/>
        <end position="47"/>
    </location>
</feature>
<keyword evidence="9" id="KW-0325">Glycoprotein</keyword>
<evidence type="ECO:0000256" key="9">
    <source>
        <dbReference type="ARBA" id="ARBA00023180"/>
    </source>
</evidence>
<dbReference type="AlphaFoldDB" id="A0A4Q4TUQ3"/>
<dbReference type="InterPro" id="IPR019540">
    <property type="entry name" value="PtdIno-glycan_biosynth_class_S"/>
</dbReference>
<keyword evidence="5 11" id="KW-0812">Transmembrane</keyword>
<accession>A0A4Q4TUQ3</accession>
<evidence type="ECO:0000256" key="3">
    <source>
        <dbReference type="ARBA" id="ARBA00005316"/>
    </source>
</evidence>
<protein>
    <recommendedName>
        <fullName evidence="14">GPI transamidase component PIG-S</fullName>
    </recommendedName>
</protein>
<feature type="transmembrane region" description="Helical" evidence="11">
    <location>
        <begin position="55"/>
        <end position="73"/>
    </location>
</feature>
<evidence type="ECO:0000256" key="5">
    <source>
        <dbReference type="ARBA" id="ARBA00022692"/>
    </source>
</evidence>